<accession>A0A364N058</accession>
<keyword evidence="1" id="KW-0645">Protease</keyword>
<comment type="caution">
    <text evidence="1">The sequence shown here is derived from an EMBL/GenBank/DDBJ whole genome shotgun (WGS) entry which is preliminary data.</text>
</comment>
<dbReference type="Pfam" id="PF07247">
    <property type="entry name" value="AATase"/>
    <property type="match status" value="1"/>
</dbReference>
<dbReference type="InterPro" id="IPR052058">
    <property type="entry name" value="Alcohol_O-acetyltransferase"/>
</dbReference>
<dbReference type="Proteomes" id="UP000249619">
    <property type="component" value="Unassembled WGS sequence"/>
</dbReference>
<reference evidence="2" key="1">
    <citation type="submission" date="2018-05" db="EMBL/GenBank/DDBJ databases">
        <title>Draft genome sequence of Stemphylium lycopersici strain CIDEFI 213.</title>
        <authorList>
            <person name="Medina R."/>
            <person name="Franco M.E.E."/>
            <person name="Lucentini C.G."/>
            <person name="Saparrat M.C.N."/>
            <person name="Balatti P.A."/>
        </authorList>
    </citation>
    <scope>NUCLEOTIDE SEQUENCE [LARGE SCALE GENOMIC DNA]</scope>
    <source>
        <strain evidence="2">CIDEFI 213</strain>
    </source>
</reference>
<proteinExistence type="predicted"/>
<organism evidence="1 2">
    <name type="scientific">Stemphylium lycopersici</name>
    <name type="common">Tomato gray leaf spot disease fungus</name>
    <name type="synonym">Thyrospora lycopersici</name>
    <dbReference type="NCBI Taxonomy" id="183478"/>
    <lineage>
        <taxon>Eukaryota</taxon>
        <taxon>Fungi</taxon>
        <taxon>Dikarya</taxon>
        <taxon>Ascomycota</taxon>
        <taxon>Pezizomycotina</taxon>
        <taxon>Dothideomycetes</taxon>
        <taxon>Pleosporomycetidae</taxon>
        <taxon>Pleosporales</taxon>
        <taxon>Pleosporineae</taxon>
        <taxon>Pleosporaceae</taxon>
        <taxon>Stemphylium</taxon>
    </lineage>
</organism>
<sequence length="516" mass="57615">MGGLRQLLCDKYIPKNDTSHLERLRPCGPIEAYSAVRHDLDSYTSVALTATYSCPKTSHTLRSLMFAALRVLINRHPVLSAVTVDEHKSKPYFARLPSIDLRTCTLFVERKKPFLPTEAGEHDQELEELLESQHRFNWKGEVGTKPCWRAVIIYSPGINNEFMVSWFYHHAISDGTSGLVFHRSFLAALNSFPLDTPLQVDEIVSSPTTPLIPPLEKLHKLPVTIPFALSTLWKDLTGKRHPGLWTGAKIPTDPTLHPLRLCTLVFSKNDTTALTDLSRENKTTLTGTLETATASALLAALDPTLHDRITVDGAMTIRRYLSLADRDIEDEIGAWVTQYRTEHVRPAPLISNRSAYARPYDDADRARETAKTSPTALDIFTWAEARATRAVIAAEVAKEGKNSLVGLLRWLGNQHRFWRGKIGKERTDALEVTNVGRWKAKAEEEKGEWRVGRVVFTQDCAVLGPAMALSVVTGGDGCLVLAIEWREGIVEKEVMQRVVEGVEICLRGLLEGGKRV</sequence>
<protein>
    <submittedName>
        <fullName evidence="1">Carboxypeptidase s</fullName>
    </submittedName>
</protein>
<dbReference type="PANTHER" id="PTHR28037">
    <property type="entry name" value="ALCOHOL O-ACETYLTRANSFERASE 1-RELATED"/>
    <property type="match status" value="1"/>
</dbReference>
<name>A0A364N058_STELY</name>
<dbReference type="EMBL" id="QGDH01000089">
    <property type="protein sequence ID" value="RAR08247.1"/>
    <property type="molecule type" value="Genomic_DNA"/>
</dbReference>
<dbReference type="STRING" id="183478.A0A364N058"/>
<evidence type="ECO:0000313" key="1">
    <source>
        <dbReference type="EMBL" id="RAR08247.1"/>
    </source>
</evidence>
<dbReference type="Gene3D" id="3.30.559.10">
    <property type="entry name" value="Chloramphenicol acetyltransferase-like domain"/>
    <property type="match status" value="1"/>
</dbReference>
<dbReference type="SUPFAM" id="SSF52777">
    <property type="entry name" value="CoA-dependent acyltransferases"/>
    <property type="match status" value="1"/>
</dbReference>
<dbReference type="GO" id="GO:0008080">
    <property type="term" value="F:N-acetyltransferase activity"/>
    <property type="evidence" value="ECO:0007669"/>
    <property type="project" value="TreeGrafter"/>
</dbReference>
<keyword evidence="1" id="KW-0121">Carboxypeptidase</keyword>
<gene>
    <name evidence="1" type="ORF">DDE83_006088</name>
</gene>
<dbReference type="InterPro" id="IPR023213">
    <property type="entry name" value="CAT-like_dom_sf"/>
</dbReference>
<dbReference type="InterPro" id="IPR010828">
    <property type="entry name" value="Atf2/Sli1-like"/>
</dbReference>
<evidence type="ECO:0000313" key="2">
    <source>
        <dbReference type="Proteomes" id="UP000249619"/>
    </source>
</evidence>
<dbReference type="PANTHER" id="PTHR28037:SF1">
    <property type="entry name" value="ALCOHOL O-ACETYLTRANSFERASE 1-RELATED"/>
    <property type="match status" value="1"/>
</dbReference>
<dbReference type="GO" id="GO:0004180">
    <property type="term" value="F:carboxypeptidase activity"/>
    <property type="evidence" value="ECO:0007669"/>
    <property type="project" value="UniProtKB-KW"/>
</dbReference>
<dbReference type="AlphaFoldDB" id="A0A364N058"/>
<keyword evidence="1" id="KW-0378">Hydrolase</keyword>
<keyword evidence="2" id="KW-1185">Reference proteome</keyword>